<proteinExistence type="predicted"/>
<keyword evidence="6" id="KW-1185">Reference proteome</keyword>
<dbReference type="SUPFAM" id="SSF46785">
    <property type="entry name" value="Winged helix' DNA-binding domain"/>
    <property type="match status" value="1"/>
</dbReference>
<dbReference type="STRING" id="1121302.SAMN02745163_01226"/>
<dbReference type="Pfam" id="PF01638">
    <property type="entry name" value="HxlR"/>
    <property type="match status" value="1"/>
</dbReference>
<evidence type="ECO:0000313" key="6">
    <source>
        <dbReference type="Proteomes" id="UP000184310"/>
    </source>
</evidence>
<keyword evidence="3" id="KW-0804">Transcription</keyword>
<feature type="domain" description="HTH hxlR-type" evidence="4">
    <location>
        <begin position="16"/>
        <end position="65"/>
    </location>
</feature>
<protein>
    <submittedName>
        <fullName evidence="5">Transcriptional regulator, HxlR family</fullName>
    </submittedName>
</protein>
<dbReference type="InterPro" id="IPR002577">
    <property type="entry name" value="HTH_HxlR"/>
</dbReference>
<dbReference type="AlphaFoldDB" id="A0A1M6GAA2"/>
<dbReference type="InterPro" id="IPR036388">
    <property type="entry name" value="WH-like_DNA-bd_sf"/>
</dbReference>
<keyword evidence="2" id="KW-0238">DNA-binding</keyword>
<reference evidence="5 6" key="1">
    <citation type="submission" date="2016-11" db="EMBL/GenBank/DDBJ databases">
        <authorList>
            <person name="Jaros S."/>
            <person name="Januszkiewicz K."/>
            <person name="Wedrychowicz H."/>
        </authorList>
    </citation>
    <scope>NUCLEOTIDE SEQUENCE [LARGE SCALE GENOMIC DNA]</scope>
    <source>
        <strain evidence="5 6">DSM 21758</strain>
    </source>
</reference>
<sequence>MLKDKVDKFKNGELSCEVELALHIIGGKWKPIILWRLKDNSTLRYGELKKTIKNITPKMLTEQLR</sequence>
<dbReference type="EMBL" id="FQZB01000006">
    <property type="protein sequence ID" value="SHJ06794.1"/>
    <property type="molecule type" value="Genomic_DNA"/>
</dbReference>
<dbReference type="InterPro" id="IPR036390">
    <property type="entry name" value="WH_DNA-bd_sf"/>
</dbReference>
<organism evidence="5 6">
    <name type="scientific">Clostridium cavendishii DSM 21758</name>
    <dbReference type="NCBI Taxonomy" id="1121302"/>
    <lineage>
        <taxon>Bacteria</taxon>
        <taxon>Bacillati</taxon>
        <taxon>Bacillota</taxon>
        <taxon>Clostridia</taxon>
        <taxon>Eubacteriales</taxon>
        <taxon>Clostridiaceae</taxon>
        <taxon>Clostridium</taxon>
    </lineage>
</organism>
<dbReference type="Proteomes" id="UP000184310">
    <property type="component" value="Unassembled WGS sequence"/>
</dbReference>
<dbReference type="PANTHER" id="PTHR33204:SF29">
    <property type="entry name" value="TRANSCRIPTIONAL REGULATOR"/>
    <property type="match status" value="1"/>
</dbReference>
<evidence type="ECO:0000256" key="2">
    <source>
        <dbReference type="ARBA" id="ARBA00023125"/>
    </source>
</evidence>
<evidence type="ECO:0000259" key="4">
    <source>
        <dbReference type="PROSITE" id="PS51118"/>
    </source>
</evidence>
<dbReference type="Gene3D" id="1.10.10.10">
    <property type="entry name" value="Winged helix-like DNA-binding domain superfamily/Winged helix DNA-binding domain"/>
    <property type="match status" value="1"/>
</dbReference>
<dbReference type="GO" id="GO:0003677">
    <property type="term" value="F:DNA binding"/>
    <property type="evidence" value="ECO:0007669"/>
    <property type="project" value="UniProtKB-KW"/>
</dbReference>
<evidence type="ECO:0000313" key="5">
    <source>
        <dbReference type="EMBL" id="SHJ06794.1"/>
    </source>
</evidence>
<evidence type="ECO:0000256" key="3">
    <source>
        <dbReference type="ARBA" id="ARBA00023163"/>
    </source>
</evidence>
<gene>
    <name evidence="5" type="ORF">SAMN02745163_01226</name>
</gene>
<accession>A0A1M6GAA2</accession>
<evidence type="ECO:0000256" key="1">
    <source>
        <dbReference type="ARBA" id="ARBA00023015"/>
    </source>
</evidence>
<dbReference type="PANTHER" id="PTHR33204">
    <property type="entry name" value="TRANSCRIPTIONAL REGULATOR, MARR FAMILY"/>
    <property type="match status" value="1"/>
</dbReference>
<name>A0A1M6GAA2_9CLOT</name>
<dbReference type="PROSITE" id="PS51118">
    <property type="entry name" value="HTH_HXLR"/>
    <property type="match status" value="1"/>
</dbReference>
<keyword evidence="1" id="KW-0805">Transcription regulation</keyword>